<dbReference type="GO" id="GO:0003723">
    <property type="term" value="F:RNA binding"/>
    <property type="evidence" value="ECO:0007669"/>
    <property type="project" value="TreeGrafter"/>
</dbReference>
<gene>
    <name evidence="5" type="primary">rpsI</name>
    <name evidence="6" type="ORF">A3K49_03140</name>
</gene>
<proteinExistence type="inferred from homology"/>
<sequence>MKVKDDSVKYYGTGRRKEAIAKVWLVPGKGKMSINGKSLLEYFCGRRTLEFKINKPFVVTGTAGKYDVVVQVLGGGVPAQATAMSLGISRAMIIANPEFKVLLKREGLMTRDPRMKERKKYGLKRARRAFQFTKR</sequence>
<evidence type="ECO:0000256" key="5">
    <source>
        <dbReference type="HAMAP-Rule" id="MF_00532"/>
    </source>
</evidence>
<dbReference type="InterPro" id="IPR000754">
    <property type="entry name" value="Ribosomal_uS9"/>
</dbReference>
<dbReference type="Proteomes" id="UP000178602">
    <property type="component" value="Unassembled WGS sequence"/>
</dbReference>
<dbReference type="AlphaFoldDB" id="A0A1F4T8H7"/>
<dbReference type="FunFam" id="3.30.230.10:FF:000001">
    <property type="entry name" value="30S ribosomal protein S9"/>
    <property type="match status" value="1"/>
</dbReference>
<dbReference type="InterPro" id="IPR023035">
    <property type="entry name" value="Ribosomal_uS9_bac/plastid"/>
</dbReference>
<dbReference type="GO" id="GO:0003735">
    <property type="term" value="F:structural constituent of ribosome"/>
    <property type="evidence" value="ECO:0007669"/>
    <property type="project" value="InterPro"/>
</dbReference>
<organism evidence="6 7">
    <name type="scientific">candidate division WOR-1 bacterium RIFOXYC12_FULL_54_18</name>
    <dbReference type="NCBI Taxonomy" id="1802584"/>
    <lineage>
        <taxon>Bacteria</taxon>
        <taxon>Bacillati</taxon>
        <taxon>Saganbacteria</taxon>
    </lineage>
</organism>
<comment type="caution">
    <text evidence="6">The sequence shown here is derived from an EMBL/GenBank/DDBJ whole genome shotgun (WGS) entry which is preliminary data.</text>
</comment>
<dbReference type="GO" id="GO:0022627">
    <property type="term" value="C:cytosolic small ribosomal subunit"/>
    <property type="evidence" value="ECO:0007669"/>
    <property type="project" value="TreeGrafter"/>
</dbReference>
<dbReference type="GO" id="GO:0006412">
    <property type="term" value="P:translation"/>
    <property type="evidence" value="ECO:0007669"/>
    <property type="project" value="UniProtKB-UniRule"/>
</dbReference>
<evidence type="ECO:0000256" key="4">
    <source>
        <dbReference type="ARBA" id="ARBA00035259"/>
    </source>
</evidence>
<dbReference type="Pfam" id="PF00380">
    <property type="entry name" value="Ribosomal_S9"/>
    <property type="match status" value="1"/>
</dbReference>
<dbReference type="HAMAP" id="MF_00532_B">
    <property type="entry name" value="Ribosomal_uS9_B"/>
    <property type="match status" value="1"/>
</dbReference>
<dbReference type="NCBIfam" id="NF001099">
    <property type="entry name" value="PRK00132.1"/>
    <property type="match status" value="1"/>
</dbReference>
<dbReference type="PANTHER" id="PTHR21569">
    <property type="entry name" value="RIBOSOMAL PROTEIN S9"/>
    <property type="match status" value="1"/>
</dbReference>
<evidence type="ECO:0000256" key="3">
    <source>
        <dbReference type="ARBA" id="ARBA00023274"/>
    </source>
</evidence>
<evidence type="ECO:0000256" key="1">
    <source>
        <dbReference type="ARBA" id="ARBA00005251"/>
    </source>
</evidence>
<evidence type="ECO:0000313" key="7">
    <source>
        <dbReference type="Proteomes" id="UP000178602"/>
    </source>
</evidence>
<evidence type="ECO:0000256" key="2">
    <source>
        <dbReference type="ARBA" id="ARBA00022980"/>
    </source>
</evidence>
<accession>A0A1F4T8H7</accession>
<protein>
    <recommendedName>
        <fullName evidence="4 5">Small ribosomal subunit protein uS9</fullName>
    </recommendedName>
</protein>
<dbReference type="InterPro" id="IPR020568">
    <property type="entry name" value="Ribosomal_Su5_D2-typ_SF"/>
</dbReference>
<keyword evidence="2 5" id="KW-0689">Ribosomal protein</keyword>
<name>A0A1F4T8H7_UNCSA</name>
<dbReference type="EMBL" id="MEUG01000001">
    <property type="protein sequence ID" value="OGC28897.1"/>
    <property type="molecule type" value="Genomic_DNA"/>
</dbReference>
<keyword evidence="3 5" id="KW-0687">Ribonucleoprotein</keyword>
<reference evidence="6 7" key="1">
    <citation type="journal article" date="2016" name="Nat. Commun.">
        <title>Thousands of microbial genomes shed light on interconnected biogeochemical processes in an aquifer system.</title>
        <authorList>
            <person name="Anantharaman K."/>
            <person name="Brown C.T."/>
            <person name="Hug L.A."/>
            <person name="Sharon I."/>
            <person name="Castelle C.J."/>
            <person name="Probst A.J."/>
            <person name="Thomas B.C."/>
            <person name="Singh A."/>
            <person name="Wilkins M.J."/>
            <person name="Karaoz U."/>
            <person name="Brodie E.L."/>
            <person name="Williams K.H."/>
            <person name="Hubbard S.S."/>
            <person name="Banfield J.F."/>
        </authorList>
    </citation>
    <scope>NUCLEOTIDE SEQUENCE [LARGE SCALE GENOMIC DNA]</scope>
</reference>
<dbReference type="SUPFAM" id="SSF54211">
    <property type="entry name" value="Ribosomal protein S5 domain 2-like"/>
    <property type="match status" value="1"/>
</dbReference>
<dbReference type="Gene3D" id="3.30.230.10">
    <property type="match status" value="1"/>
</dbReference>
<comment type="similarity">
    <text evidence="1 5">Belongs to the universal ribosomal protein uS9 family.</text>
</comment>
<dbReference type="PANTHER" id="PTHR21569:SF1">
    <property type="entry name" value="SMALL RIBOSOMAL SUBUNIT PROTEIN US9M"/>
    <property type="match status" value="1"/>
</dbReference>
<evidence type="ECO:0000313" key="6">
    <source>
        <dbReference type="EMBL" id="OGC28897.1"/>
    </source>
</evidence>
<dbReference type="InterPro" id="IPR014721">
    <property type="entry name" value="Ribsml_uS5_D2-typ_fold_subgr"/>
</dbReference>